<comment type="caution">
    <text evidence="10">The sequence shown here is derived from an EMBL/GenBank/DDBJ whole genome shotgun (WGS) entry which is preliminary data.</text>
</comment>
<dbReference type="PROSITE" id="PS00216">
    <property type="entry name" value="SUGAR_TRANSPORT_1"/>
    <property type="match status" value="1"/>
</dbReference>
<dbReference type="InterPro" id="IPR020846">
    <property type="entry name" value="MFS_dom"/>
</dbReference>
<name>A0ABW2S5U8_9NOCA</name>
<keyword evidence="5 8" id="KW-1133">Transmembrane helix</keyword>
<evidence type="ECO:0000256" key="7">
    <source>
        <dbReference type="SAM" id="MobiDB-lite"/>
    </source>
</evidence>
<feature type="transmembrane region" description="Helical" evidence="8">
    <location>
        <begin position="89"/>
        <end position="108"/>
    </location>
</feature>
<sequence>MSVLTEIRRARPGDRARRRVVAPWALVSAAMFAVAWGGNEFTPLLVMYRLDHGYSPVVVDSFLFAYVFGIVPALLIGGPLSDRLGRRPVMLPAPFIAAAGSLVLATGADSSALLIGGRILSGVGLGIGMAVGGSWLKELSASPWDPRAGAGSGARRAAMSLTAGFALGAGAAGVLAQWAPWPSALAYLVHISIAVVSGVALLAAPETRPAVPADQRVPLREDLRIPAAGHRRFRYVIAPVAPWVFGSASCAYAVMPALMAPHSGGRPVAFSALLCVVALAAGFSIQALGRRIDTPRSARAVVVALAILVVGMAVGAVAADRLTVPLALAAAAVLGGGYGMALVSGLLEIQRIARPDDLAGLTAVFYSLTYIGFAVPAAMALCVQAWPTVFSYPMLFAIGAVVAVASLVLVVLRSGVDTESGDSESTPLRRSRIYPAG</sequence>
<reference evidence="11" key="1">
    <citation type="journal article" date="2019" name="Int. J. Syst. Evol. Microbiol.">
        <title>The Global Catalogue of Microorganisms (GCM) 10K type strain sequencing project: providing services to taxonomists for standard genome sequencing and annotation.</title>
        <authorList>
            <consortium name="The Broad Institute Genomics Platform"/>
            <consortium name="The Broad Institute Genome Sequencing Center for Infectious Disease"/>
            <person name="Wu L."/>
            <person name="Ma J."/>
        </authorList>
    </citation>
    <scope>NUCLEOTIDE SEQUENCE [LARGE SCALE GENOMIC DNA]</scope>
    <source>
        <strain evidence="11">ICMP 19430</strain>
    </source>
</reference>
<keyword evidence="4 8" id="KW-0812">Transmembrane</keyword>
<evidence type="ECO:0000256" key="5">
    <source>
        <dbReference type="ARBA" id="ARBA00022989"/>
    </source>
</evidence>
<feature type="transmembrane region" description="Helical" evidence="8">
    <location>
        <begin position="57"/>
        <end position="77"/>
    </location>
</feature>
<dbReference type="PANTHER" id="PTHR23517">
    <property type="entry name" value="RESISTANCE PROTEIN MDTM, PUTATIVE-RELATED-RELATED"/>
    <property type="match status" value="1"/>
</dbReference>
<keyword evidence="6 8" id="KW-0472">Membrane</keyword>
<evidence type="ECO:0000313" key="11">
    <source>
        <dbReference type="Proteomes" id="UP001596484"/>
    </source>
</evidence>
<evidence type="ECO:0000256" key="8">
    <source>
        <dbReference type="SAM" id="Phobius"/>
    </source>
</evidence>
<dbReference type="SUPFAM" id="SSF103473">
    <property type="entry name" value="MFS general substrate transporter"/>
    <property type="match status" value="1"/>
</dbReference>
<gene>
    <name evidence="10" type="ORF">ACFQS9_25790</name>
</gene>
<feature type="domain" description="Major facilitator superfamily (MFS) profile" evidence="9">
    <location>
        <begin position="1"/>
        <end position="417"/>
    </location>
</feature>
<feature type="transmembrane region" description="Helical" evidence="8">
    <location>
        <begin position="359"/>
        <end position="386"/>
    </location>
</feature>
<feature type="transmembrane region" description="Helical" evidence="8">
    <location>
        <begin position="233"/>
        <end position="255"/>
    </location>
</feature>
<evidence type="ECO:0000256" key="2">
    <source>
        <dbReference type="ARBA" id="ARBA00022448"/>
    </source>
</evidence>
<dbReference type="Proteomes" id="UP001596484">
    <property type="component" value="Unassembled WGS sequence"/>
</dbReference>
<comment type="subcellular location">
    <subcellularLocation>
        <location evidence="1">Cell membrane</location>
        <topology evidence="1">Multi-pass membrane protein</topology>
    </subcellularLocation>
</comment>
<feature type="transmembrane region" description="Helical" evidence="8">
    <location>
        <begin position="267"/>
        <end position="288"/>
    </location>
</feature>
<dbReference type="Pfam" id="PF07690">
    <property type="entry name" value="MFS_1"/>
    <property type="match status" value="1"/>
</dbReference>
<keyword evidence="3" id="KW-1003">Cell membrane</keyword>
<evidence type="ECO:0000256" key="1">
    <source>
        <dbReference type="ARBA" id="ARBA00004651"/>
    </source>
</evidence>
<dbReference type="RefSeq" id="WP_378409384.1">
    <property type="nucleotide sequence ID" value="NZ_JBHTCS010000030.1"/>
</dbReference>
<dbReference type="Gene3D" id="1.20.1250.20">
    <property type="entry name" value="MFS general substrate transporter like domains"/>
    <property type="match status" value="1"/>
</dbReference>
<evidence type="ECO:0000256" key="6">
    <source>
        <dbReference type="ARBA" id="ARBA00023136"/>
    </source>
</evidence>
<dbReference type="InterPro" id="IPR036259">
    <property type="entry name" value="MFS_trans_sf"/>
</dbReference>
<proteinExistence type="predicted"/>
<evidence type="ECO:0000256" key="3">
    <source>
        <dbReference type="ARBA" id="ARBA00022475"/>
    </source>
</evidence>
<accession>A0ABW2S5U8</accession>
<dbReference type="InterPro" id="IPR011701">
    <property type="entry name" value="MFS"/>
</dbReference>
<feature type="transmembrane region" description="Helical" evidence="8">
    <location>
        <begin position="157"/>
        <end position="178"/>
    </location>
</feature>
<feature type="transmembrane region" description="Helical" evidence="8">
    <location>
        <begin position="184"/>
        <end position="204"/>
    </location>
</feature>
<feature type="transmembrane region" description="Helical" evidence="8">
    <location>
        <begin position="392"/>
        <end position="412"/>
    </location>
</feature>
<evidence type="ECO:0000259" key="9">
    <source>
        <dbReference type="PROSITE" id="PS50850"/>
    </source>
</evidence>
<evidence type="ECO:0000256" key="4">
    <source>
        <dbReference type="ARBA" id="ARBA00022692"/>
    </source>
</evidence>
<protein>
    <submittedName>
        <fullName evidence="10">MFS transporter</fullName>
    </submittedName>
</protein>
<feature type="transmembrane region" description="Helical" evidence="8">
    <location>
        <begin position="20"/>
        <end position="37"/>
    </location>
</feature>
<feature type="transmembrane region" description="Helical" evidence="8">
    <location>
        <begin position="300"/>
        <end position="319"/>
    </location>
</feature>
<dbReference type="InterPro" id="IPR050171">
    <property type="entry name" value="MFS_Transporters"/>
</dbReference>
<organism evidence="10 11">
    <name type="scientific">Rhodococcus daqingensis</name>
    <dbReference type="NCBI Taxonomy" id="2479363"/>
    <lineage>
        <taxon>Bacteria</taxon>
        <taxon>Bacillati</taxon>
        <taxon>Actinomycetota</taxon>
        <taxon>Actinomycetes</taxon>
        <taxon>Mycobacteriales</taxon>
        <taxon>Nocardiaceae</taxon>
        <taxon>Rhodococcus</taxon>
    </lineage>
</organism>
<dbReference type="EMBL" id="JBHTCS010000030">
    <property type="protein sequence ID" value="MFC7451312.1"/>
    <property type="molecule type" value="Genomic_DNA"/>
</dbReference>
<feature type="transmembrane region" description="Helical" evidence="8">
    <location>
        <begin position="114"/>
        <end position="136"/>
    </location>
</feature>
<keyword evidence="2" id="KW-0813">Transport</keyword>
<evidence type="ECO:0000313" key="10">
    <source>
        <dbReference type="EMBL" id="MFC7451312.1"/>
    </source>
</evidence>
<feature type="transmembrane region" description="Helical" evidence="8">
    <location>
        <begin position="325"/>
        <end position="347"/>
    </location>
</feature>
<dbReference type="PROSITE" id="PS50850">
    <property type="entry name" value="MFS"/>
    <property type="match status" value="1"/>
</dbReference>
<dbReference type="InterPro" id="IPR005829">
    <property type="entry name" value="Sugar_transporter_CS"/>
</dbReference>
<keyword evidence="11" id="KW-1185">Reference proteome</keyword>
<feature type="region of interest" description="Disordered" evidence="7">
    <location>
        <begin position="417"/>
        <end position="437"/>
    </location>
</feature>
<dbReference type="PANTHER" id="PTHR23517:SF3">
    <property type="entry name" value="INTEGRAL MEMBRANE TRANSPORT PROTEIN"/>
    <property type="match status" value="1"/>
</dbReference>